<feature type="chain" id="PRO_5022686878" description="beta-N-acetylhexosaminidase" evidence="7">
    <location>
        <begin position="43"/>
        <end position="436"/>
    </location>
</feature>
<dbReference type="InterPro" id="IPR025705">
    <property type="entry name" value="Beta_hexosaminidase_sua/sub"/>
</dbReference>
<dbReference type="InterPro" id="IPR015883">
    <property type="entry name" value="Glyco_hydro_20_cat"/>
</dbReference>
<feature type="domain" description="Glycoside hydrolase family 20 catalytic" evidence="8">
    <location>
        <begin position="190"/>
        <end position="435"/>
    </location>
</feature>
<evidence type="ECO:0000256" key="4">
    <source>
        <dbReference type="ARBA" id="ARBA00022801"/>
    </source>
</evidence>
<dbReference type="OrthoDB" id="726159at2"/>
<dbReference type="KEGG" id="agi:FSB73_17135"/>
<feature type="active site" description="Proton donor" evidence="6">
    <location>
        <position position="380"/>
    </location>
</feature>
<sequence length="436" mass="48916">MQIIARKGRSQARTIKSLLKTKSFMAGLSLLSLVVITQPAIAQTTTNSSAISVQSSKTDNRYPLIPYPQSLIPAAGQFIFNQNTHLIADSKTLGIEIQDLKELLQLPLKPVSNLPEANFISLELDGSLTHPEGYSLTITPASVKIIAKDKAGIFRAIETIRQLLPPSLEGAKGADNQAIPAATITDYPAYAYRGMHLDVARHFFSIDYLYKFVDRLALYKFNKFHLHLTDDEGWRIEIKKYPKLTSEGAWRTLDSHDSACIKRAEQTGNPDMYLDSSHLKMIHGKMMYGGFYTQKEMKALVAYAAARHIDIIPEIDMPGHSRTAIRLYPFLACSAAKETGQGFSVPMCPCNEATYTFAENVYKEIFAIFPYEYVHLGADEVNKESWENSAECAVTLNKEGLKNVNELQSYFVRRMEQFFNKHGKKLIGWDEILEGG</sequence>
<dbReference type="PANTHER" id="PTHR22600:SF57">
    <property type="entry name" value="BETA-N-ACETYLHEXOSAMINIDASE"/>
    <property type="match status" value="1"/>
</dbReference>
<gene>
    <name evidence="10" type="ORF">FSB73_17135</name>
</gene>
<dbReference type="EMBL" id="CP042434">
    <property type="protein sequence ID" value="QEC73143.1"/>
    <property type="molecule type" value="Genomic_DNA"/>
</dbReference>
<dbReference type="PRINTS" id="PR00738">
    <property type="entry name" value="GLHYDRLASE20"/>
</dbReference>
<dbReference type="GO" id="GO:0005975">
    <property type="term" value="P:carbohydrate metabolic process"/>
    <property type="evidence" value="ECO:0007669"/>
    <property type="project" value="InterPro"/>
</dbReference>
<organism evidence="10 11">
    <name type="scientific">Arachidicoccus ginsenosidivorans</name>
    <dbReference type="NCBI Taxonomy" id="496057"/>
    <lineage>
        <taxon>Bacteria</taxon>
        <taxon>Pseudomonadati</taxon>
        <taxon>Bacteroidota</taxon>
        <taxon>Chitinophagia</taxon>
        <taxon>Chitinophagales</taxon>
        <taxon>Chitinophagaceae</taxon>
        <taxon>Arachidicoccus</taxon>
    </lineage>
</organism>
<dbReference type="GO" id="GO:0016020">
    <property type="term" value="C:membrane"/>
    <property type="evidence" value="ECO:0007669"/>
    <property type="project" value="TreeGrafter"/>
</dbReference>
<dbReference type="AlphaFoldDB" id="A0A5B8VPH4"/>
<evidence type="ECO:0000256" key="2">
    <source>
        <dbReference type="ARBA" id="ARBA00006285"/>
    </source>
</evidence>
<evidence type="ECO:0000256" key="7">
    <source>
        <dbReference type="SAM" id="SignalP"/>
    </source>
</evidence>
<dbReference type="InterPro" id="IPR017853">
    <property type="entry name" value="GH"/>
</dbReference>
<dbReference type="SUPFAM" id="SSF51445">
    <property type="entry name" value="(Trans)glycosidases"/>
    <property type="match status" value="1"/>
</dbReference>
<accession>A0A5B8VPH4</accession>
<evidence type="ECO:0000256" key="1">
    <source>
        <dbReference type="ARBA" id="ARBA00001231"/>
    </source>
</evidence>
<dbReference type="PANTHER" id="PTHR22600">
    <property type="entry name" value="BETA-HEXOSAMINIDASE"/>
    <property type="match status" value="1"/>
</dbReference>
<feature type="signal peptide" evidence="7">
    <location>
        <begin position="1"/>
        <end position="42"/>
    </location>
</feature>
<dbReference type="Pfam" id="PF00728">
    <property type="entry name" value="Glyco_hydro_20"/>
    <property type="match status" value="1"/>
</dbReference>
<keyword evidence="7" id="KW-0732">Signal</keyword>
<proteinExistence type="inferred from homology"/>
<evidence type="ECO:0000313" key="11">
    <source>
        <dbReference type="Proteomes" id="UP000321291"/>
    </source>
</evidence>
<comment type="similarity">
    <text evidence="2">Belongs to the glycosyl hydrolase 20 family.</text>
</comment>
<reference evidence="10 11" key="1">
    <citation type="journal article" date="2017" name="Int. J. Syst. Evol. Microbiol.">
        <title>Arachidicoccus ginsenosidivorans sp. nov., with ginsenoside-converting activity isolated from ginseng cultivating soil.</title>
        <authorList>
            <person name="Siddiqi M.Z."/>
            <person name="Aslam Z."/>
            <person name="Im W.T."/>
        </authorList>
    </citation>
    <scope>NUCLEOTIDE SEQUENCE [LARGE SCALE GENOMIC DNA]</scope>
    <source>
        <strain evidence="10 11">Gsoil 809</strain>
    </source>
</reference>
<dbReference type="Gene3D" id="3.20.20.80">
    <property type="entry name" value="Glycosidases"/>
    <property type="match status" value="1"/>
</dbReference>
<dbReference type="InterPro" id="IPR029018">
    <property type="entry name" value="Hex-like_dom2"/>
</dbReference>
<comment type="catalytic activity">
    <reaction evidence="1">
        <text>Hydrolysis of terminal non-reducing N-acetyl-D-hexosamine residues in N-acetyl-beta-D-hexosaminides.</text>
        <dbReference type="EC" id="3.2.1.52"/>
    </reaction>
</comment>
<dbReference type="InterPro" id="IPR015882">
    <property type="entry name" value="HEX_bac_N"/>
</dbReference>
<protein>
    <recommendedName>
        <fullName evidence="3">beta-N-acetylhexosaminidase</fullName>
        <ecNumber evidence="3">3.2.1.52</ecNumber>
    </recommendedName>
</protein>
<evidence type="ECO:0000256" key="5">
    <source>
        <dbReference type="ARBA" id="ARBA00023295"/>
    </source>
</evidence>
<keyword evidence="5" id="KW-0326">Glycosidase</keyword>
<dbReference type="EC" id="3.2.1.52" evidence="3"/>
<evidence type="ECO:0000256" key="6">
    <source>
        <dbReference type="PIRSR" id="PIRSR625705-1"/>
    </source>
</evidence>
<keyword evidence="11" id="KW-1185">Reference proteome</keyword>
<evidence type="ECO:0000259" key="9">
    <source>
        <dbReference type="Pfam" id="PF02838"/>
    </source>
</evidence>
<evidence type="ECO:0000259" key="8">
    <source>
        <dbReference type="Pfam" id="PF00728"/>
    </source>
</evidence>
<dbReference type="RefSeq" id="WP_146784956.1">
    <property type="nucleotide sequence ID" value="NZ_CP042434.1"/>
</dbReference>
<feature type="domain" description="Beta-hexosaminidase bacterial type N-terminal" evidence="9">
    <location>
        <begin position="62"/>
        <end position="187"/>
    </location>
</feature>
<evidence type="ECO:0000256" key="3">
    <source>
        <dbReference type="ARBA" id="ARBA00012663"/>
    </source>
</evidence>
<dbReference type="Gene3D" id="3.30.379.10">
    <property type="entry name" value="Chitobiase/beta-hexosaminidase domain 2-like"/>
    <property type="match status" value="1"/>
</dbReference>
<dbReference type="Pfam" id="PF02838">
    <property type="entry name" value="Glyco_hydro_20b"/>
    <property type="match status" value="1"/>
</dbReference>
<dbReference type="Proteomes" id="UP000321291">
    <property type="component" value="Chromosome"/>
</dbReference>
<keyword evidence="4 10" id="KW-0378">Hydrolase</keyword>
<dbReference type="SUPFAM" id="SSF55545">
    <property type="entry name" value="beta-N-acetylhexosaminidase-like domain"/>
    <property type="match status" value="1"/>
</dbReference>
<dbReference type="GO" id="GO:0030203">
    <property type="term" value="P:glycosaminoglycan metabolic process"/>
    <property type="evidence" value="ECO:0007669"/>
    <property type="project" value="TreeGrafter"/>
</dbReference>
<dbReference type="GO" id="GO:0004563">
    <property type="term" value="F:beta-N-acetylhexosaminidase activity"/>
    <property type="evidence" value="ECO:0007669"/>
    <property type="project" value="UniProtKB-EC"/>
</dbReference>
<name>A0A5B8VPH4_9BACT</name>
<evidence type="ECO:0000313" key="10">
    <source>
        <dbReference type="EMBL" id="QEC73143.1"/>
    </source>
</evidence>